<evidence type="ECO:0000256" key="1">
    <source>
        <dbReference type="SAM" id="SignalP"/>
    </source>
</evidence>
<accession>A0AAW8JKD5</accession>
<name>A0AAW8JKD5_9GAMM</name>
<feature type="chain" id="PRO_5043936641" evidence="1">
    <location>
        <begin position="26"/>
        <end position="189"/>
    </location>
</feature>
<protein>
    <submittedName>
        <fullName evidence="2">Uncharacterized protein</fullName>
    </submittedName>
</protein>
<comment type="caution">
    <text evidence="2">The sequence shown here is derived from an EMBL/GenBank/DDBJ whole genome shotgun (WGS) entry which is preliminary data.</text>
</comment>
<evidence type="ECO:0000313" key="2">
    <source>
        <dbReference type="EMBL" id="MDQ9072750.1"/>
    </source>
</evidence>
<feature type="signal peptide" evidence="1">
    <location>
        <begin position="1"/>
        <end position="25"/>
    </location>
</feature>
<evidence type="ECO:0000313" key="3">
    <source>
        <dbReference type="Proteomes" id="UP001243195"/>
    </source>
</evidence>
<proteinExistence type="predicted"/>
<reference evidence="2" key="1">
    <citation type="submission" date="2023-08" db="EMBL/GenBank/DDBJ databases">
        <title>Emergence of clinically-relevant ST2 carbapenem-resistant Acinetobacter baumannii strains in hospital sewages in Zhejiang, East of China.</title>
        <authorList>
            <person name="Kaichao C."/>
            <person name="Zhang R."/>
        </authorList>
    </citation>
    <scope>NUCLEOTIDE SEQUENCE</scope>
    <source>
        <strain evidence="2">M-SY-60</strain>
    </source>
</reference>
<keyword evidence="1" id="KW-0732">Signal</keyword>
<sequence length="189" mass="21542">MREIYKIIAFLTLCLLLGRGAVVHAAPQTFNVFSKCTDENEFECKIYSDLNGKKSVVLNYAKSPMIKKINPELFYMKSSCGSPCQIHLFIAPNKEDGTQELIAFDPKSNCLIESDSEKKQIIARKLFSKQKKVIANLKAKEFSVLPSGVSVYRFFKDESKFDDHSNFTLILDDFDRPLVTKKITQPCRI</sequence>
<dbReference type="RefSeq" id="WP_308956956.1">
    <property type="nucleotide sequence ID" value="NZ_JAVICY010000027.1"/>
</dbReference>
<dbReference type="AlphaFoldDB" id="A0AAW8JKD5"/>
<organism evidence="2 3">
    <name type="scientific">Acinetobacter gerneri</name>
    <dbReference type="NCBI Taxonomy" id="202952"/>
    <lineage>
        <taxon>Bacteria</taxon>
        <taxon>Pseudomonadati</taxon>
        <taxon>Pseudomonadota</taxon>
        <taxon>Gammaproteobacteria</taxon>
        <taxon>Moraxellales</taxon>
        <taxon>Moraxellaceae</taxon>
        <taxon>Acinetobacter</taxon>
    </lineage>
</organism>
<dbReference type="Proteomes" id="UP001243195">
    <property type="component" value="Unassembled WGS sequence"/>
</dbReference>
<gene>
    <name evidence="2" type="ORF">RFH51_14925</name>
</gene>
<dbReference type="EMBL" id="JAVIDA010000025">
    <property type="protein sequence ID" value="MDQ9072750.1"/>
    <property type="molecule type" value="Genomic_DNA"/>
</dbReference>